<evidence type="ECO:0000256" key="3">
    <source>
        <dbReference type="ARBA" id="ARBA00022842"/>
    </source>
</evidence>
<dbReference type="InterPro" id="IPR052279">
    <property type="entry name" value="EngB_GTPase"/>
</dbReference>
<evidence type="ECO:0000256" key="4">
    <source>
        <dbReference type="ARBA" id="ARBA00023134"/>
    </source>
</evidence>
<dbReference type="PROSITE" id="PS51706">
    <property type="entry name" value="G_ENGB"/>
    <property type="match status" value="1"/>
</dbReference>
<dbReference type="PANTHER" id="PTHR46498">
    <property type="entry name" value="GTP-BINDING PROTEIN 8"/>
    <property type="match status" value="1"/>
</dbReference>
<reference evidence="6 8" key="2">
    <citation type="journal article" date="2013" name="Nature">
        <title>Insights into bilaterian evolution from three spiralian genomes.</title>
        <authorList>
            <person name="Simakov O."/>
            <person name="Marletaz F."/>
            <person name="Cho S.J."/>
            <person name="Edsinger-Gonzales E."/>
            <person name="Havlak P."/>
            <person name="Hellsten U."/>
            <person name="Kuo D.H."/>
            <person name="Larsson T."/>
            <person name="Lv J."/>
            <person name="Arendt D."/>
            <person name="Savage R."/>
            <person name="Osoegawa K."/>
            <person name="de Jong P."/>
            <person name="Grimwood J."/>
            <person name="Chapman J.A."/>
            <person name="Shapiro H."/>
            <person name="Aerts A."/>
            <person name="Otillar R.P."/>
            <person name="Terry A.Y."/>
            <person name="Boore J.L."/>
            <person name="Grigoriev I.V."/>
            <person name="Lindberg D.R."/>
            <person name="Seaver E.C."/>
            <person name="Weisblat D.A."/>
            <person name="Putnam N.H."/>
            <person name="Rokhsar D.S."/>
        </authorList>
    </citation>
    <scope>NUCLEOTIDE SEQUENCE</scope>
    <source>
        <strain evidence="6 8">I ESC-2004</strain>
    </source>
</reference>
<dbReference type="GO" id="GO:0046872">
    <property type="term" value="F:metal ion binding"/>
    <property type="evidence" value="ECO:0007669"/>
    <property type="project" value="UniProtKB-KW"/>
</dbReference>
<organism evidence="6">
    <name type="scientific">Capitella teleta</name>
    <name type="common">Polychaete worm</name>
    <dbReference type="NCBI Taxonomy" id="283909"/>
    <lineage>
        <taxon>Eukaryota</taxon>
        <taxon>Metazoa</taxon>
        <taxon>Spiralia</taxon>
        <taxon>Lophotrochozoa</taxon>
        <taxon>Annelida</taxon>
        <taxon>Polychaeta</taxon>
        <taxon>Sedentaria</taxon>
        <taxon>Scolecida</taxon>
        <taxon>Capitellidae</taxon>
        <taxon>Capitella</taxon>
    </lineage>
</organism>
<dbReference type="Pfam" id="PF01926">
    <property type="entry name" value="MMR_HSR1"/>
    <property type="match status" value="1"/>
</dbReference>
<evidence type="ECO:0000256" key="2">
    <source>
        <dbReference type="ARBA" id="ARBA00022741"/>
    </source>
</evidence>
<dbReference type="OMA" id="RMDHAPP"/>
<sequence length="284" mass="32264">MHIFTLAALLRLQRGVRLHHICQRHLHATHATSSEWCVGQPFSNPLDELKKLLQVPLIKDENLIFKPTQTEIRKAQNIFQGNRVEPLKGIVNLDQLPARDLPEIAFIGQSNVGKSSLVKSLFRSLNPKTNHRLTVSKKAGHTRTLRFYEIPRKFSLVDMPGYGENMPEHFVRSAEAYIMTRQTSRLKMTFSLLDAHRGMTENDQEFLDKLQNSNASFCLVLTKIDKVPHSHVLRAFLALNEYREKHLSTALPQIFLVSSLSGAGIPLLRSFIAYVTGNIRISGH</sequence>
<dbReference type="STRING" id="283909.R7V442"/>
<keyword evidence="3" id="KW-0460">Magnesium</keyword>
<reference evidence="7" key="3">
    <citation type="submission" date="2015-06" db="UniProtKB">
        <authorList>
            <consortium name="EnsemblMetazoa"/>
        </authorList>
    </citation>
    <scope>IDENTIFICATION</scope>
</reference>
<protein>
    <recommendedName>
        <fullName evidence="5">EngB-type G domain-containing protein</fullName>
    </recommendedName>
</protein>
<accession>R7V442</accession>
<dbReference type="Proteomes" id="UP000014760">
    <property type="component" value="Unassembled WGS sequence"/>
</dbReference>
<dbReference type="GO" id="GO:0005739">
    <property type="term" value="C:mitochondrion"/>
    <property type="evidence" value="ECO:0007669"/>
    <property type="project" value="TreeGrafter"/>
</dbReference>
<proteinExistence type="predicted"/>
<dbReference type="PANTHER" id="PTHR46498:SF1">
    <property type="entry name" value="GTP-BINDING PROTEIN 8"/>
    <property type="match status" value="1"/>
</dbReference>
<evidence type="ECO:0000256" key="1">
    <source>
        <dbReference type="ARBA" id="ARBA00022723"/>
    </source>
</evidence>
<dbReference type="CDD" id="cd01876">
    <property type="entry name" value="YihA_EngB"/>
    <property type="match status" value="1"/>
</dbReference>
<gene>
    <name evidence="6" type="ORF">CAPTEDRAFT_224793</name>
</gene>
<keyword evidence="8" id="KW-1185">Reference proteome</keyword>
<dbReference type="SUPFAM" id="SSF52540">
    <property type="entry name" value="P-loop containing nucleoside triphosphate hydrolases"/>
    <property type="match status" value="1"/>
</dbReference>
<dbReference type="EMBL" id="AMQN01005074">
    <property type="status" value="NOT_ANNOTATED_CDS"/>
    <property type="molecule type" value="Genomic_DNA"/>
</dbReference>
<dbReference type="AlphaFoldDB" id="R7V442"/>
<dbReference type="OrthoDB" id="391988at2759"/>
<evidence type="ECO:0000259" key="5">
    <source>
        <dbReference type="PROSITE" id="PS51706"/>
    </source>
</evidence>
<keyword evidence="1" id="KW-0479">Metal-binding</keyword>
<reference evidence="8" key="1">
    <citation type="submission" date="2012-12" db="EMBL/GenBank/DDBJ databases">
        <authorList>
            <person name="Hellsten U."/>
            <person name="Grimwood J."/>
            <person name="Chapman J.A."/>
            <person name="Shapiro H."/>
            <person name="Aerts A."/>
            <person name="Otillar R.P."/>
            <person name="Terry A.Y."/>
            <person name="Boore J.L."/>
            <person name="Simakov O."/>
            <person name="Marletaz F."/>
            <person name="Cho S.-J."/>
            <person name="Edsinger-Gonzales E."/>
            <person name="Havlak P."/>
            <person name="Kuo D.-H."/>
            <person name="Larsson T."/>
            <person name="Lv J."/>
            <person name="Arendt D."/>
            <person name="Savage R."/>
            <person name="Osoegawa K."/>
            <person name="de Jong P."/>
            <person name="Lindberg D.R."/>
            <person name="Seaver E.C."/>
            <person name="Weisblat D.A."/>
            <person name="Putnam N.H."/>
            <person name="Grigoriev I.V."/>
            <person name="Rokhsar D.S."/>
        </authorList>
    </citation>
    <scope>NUCLEOTIDE SEQUENCE</scope>
    <source>
        <strain evidence="8">I ESC-2004</strain>
    </source>
</reference>
<dbReference type="InterPro" id="IPR006073">
    <property type="entry name" value="GTP-bd"/>
</dbReference>
<dbReference type="InterPro" id="IPR030393">
    <property type="entry name" value="G_ENGB_dom"/>
</dbReference>
<dbReference type="Gene3D" id="3.40.50.300">
    <property type="entry name" value="P-loop containing nucleotide triphosphate hydrolases"/>
    <property type="match status" value="1"/>
</dbReference>
<dbReference type="InterPro" id="IPR027417">
    <property type="entry name" value="P-loop_NTPase"/>
</dbReference>
<evidence type="ECO:0000313" key="6">
    <source>
        <dbReference type="EMBL" id="ELU13618.1"/>
    </source>
</evidence>
<feature type="domain" description="EngB-type G" evidence="5">
    <location>
        <begin position="100"/>
        <end position="278"/>
    </location>
</feature>
<evidence type="ECO:0000313" key="7">
    <source>
        <dbReference type="EnsemblMetazoa" id="CapteP224793"/>
    </source>
</evidence>
<evidence type="ECO:0000313" key="8">
    <source>
        <dbReference type="Proteomes" id="UP000014760"/>
    </source>
</evidence>
<name>R7V442_CAPTE</name>
<dbReference type="GO" id="GO:0005525">
    <property type="term" value="F:GTP binding"/>
    <property type="evidence" value="ECO:0007669"/>
    <property type="project" value="UniProtKB-KW"/>
</dbReference>
<dbReference type="EnsemblMetazoa" id="CapteT224793">
    <property type="protein sequence ID" value="CapteP224793"/>
    <property type="gene ID" value="CapteG224793"/>
</dbReference>
<dbReference type="HOGENOM" id="CLU_033732_5_0_1"/>
<keyword evidence="4" id="KW-0342">GTP-binding</keyword>
<dbReference type="EMBL" id="KB295063">
    <property type="protein sequence ID" value="ELU13618.1"/>
    <property type="molecule type" value="Genomic_DNA"/>
</dbReference>
<keyword evidence="2" id="KW-0547">Nucleotide-binding</keyword>